<evidence type="ECO:0000256" key="6">
    <source>
        <dbReference type="ARBA" id="ARBA00023136"/>
    </source>
</evidence>
<dbReference type="Proteomes" id="UP000601361">
    <property type="component" value="Unassembled WGS sequence"/>
</dbReference>
<feature type="transmembrane region" description="Helical" evidence="7">
    <location>
        <begin position="126"/>
        <end position="143"/>
    </location>
</feature>
<name>A0ABQ1WFS1_9BACT</name>
<evidence type="ECO:0000256" key="1">
    <source>
        <dbReference type="ARBA" id="ARBA00004141"/>
    </source>
</evidence>
<protein>
    <submittedName>
        <fullName evidence="10">Cation transporter</fullName>
    </submittedName>
</protein>
<feature type="domain" description="Cation efflux protein cytoplasmic" evidence="9">
    <location>
        <begin position="220"/>
        <end position="297"/>
    </location>
</feature>
<comment type="subcellular location">
    <subcellularLocation>
        <location evidence="1">Membrane</location>
        <topology evidence="1">Multi-pass membrane protein</topology>
    </subcellularLocation>
</comment>
<dbReference type="EMBL" id="BMGS01000001">
    <property type="protein sequence ID" value="GGG28677.1"/>
    <property type="molecule type" value="Genomic_DNA"/>
</dbReference>
<keyword evidence="6 7" id="KW-0472">Membrane</keyword>
<dbReference type="Pfam" id="PF01545">
    <property type="entry name" value="Cation_efflux"/>
    <property type="match status" value="1"/>
</dbReference>
<evidence type="ECO:0000259" key="9">
    <source>
        <dbReference type="Pfam" id="PF16916"/>
    </source>
</evidence>
<organism evidence="10 11">
    <name type="scientific">Hymenobacter glacieicola</name>
    <dbReference type="NCBI Taxonomy" id="1562124"/>
    <lineage>
        <taxon>Bacteria</taxon>
        <taxon>Pseudomonadati</taxon>
        <taxon>Bacteroidota</taxon>
        <taxon>Cytophagia</taxon>
        <taxon>Cytophagales</taxon>
        <taxon>Hymenobacteraceae</taxon>
        <taxon>Hymenobacter</taxon>
    </lineage>
</organism>
<dbReference type="InterPro" id="IPR002524">
    <property type="entry name" value="Cation_efflux"/>
</dbReference>
<feature type="transmembrane region" description="Helical" evidence="7">
    <location>
        <begin position="53"/>
        <end position="73"/>
    </location>
</feature>
<reference evidence="11" key="1">
    <citation type="journal article" date="2019" name="Int. J. Syst. Evol. Microbiol.">
        <title>The Global Catalogue of Microorganisms (GCM) 10K type strain sequencing project: providing services to taxonomists for standard genome sequencing and annotation.</title>
        <authorList>
            <consortium name="The Broad Institute Genomics Platform"/>
            <consortium name="The Broad Institute Genome Sequencing Center for Infectious Disease"/>
            <person name="Wu L."/>
            <person name="Ma J."/>
        </authorList>
    </citation>
    <scope>NUCLEOTIDE SEQUENCE [LARGE SCALE GENOMIC DNA]</scope>
    <source>
        <strain evidence="11">CGMCC 1.12990</strain>
    </source>
</reference>
<gene>
    <name evidence="10" type="ORF">GCM10011378_01810</name>
</gene>
<dbReference type="InterPro" id="IPR036837">
    <property type="entry name" value="Cation_efflux_CTD_sf"/>
</dbReference>
<feature type="transmembrane region" description="Helical" evidence="7">
    <location>
        <begin position="21"/>
        <end position="41"/>
    </location>
</feature>
<dbReference type="SUPFAM" id="SSF160240">
    <property type="entry name" value="Cation efflux protein cytoplasmic domain-like"/>
    <property type="match status" value="1"/>
</dbReference>
<keyword evidence="3" id="KW-0813">Transport</keyword>
<dbReference type="Gene3D" id="1.20.1510.10">
    <property type="entry name" value="Cation efflux protein transmembrane domain"/>
    <property type="match status" value="1"/>
</dbReference>
<dbReference type="NCBIfam" id="TIGR01297">
    <property type="entry name" value="CDF"/>
    <property type="match status" value="1"/>
</dbReference>
<dbReference type="SUPFAM" id="SSF161111">
    <property type="entry name" value="Cation efflux protein transmembrane domain-like"/>
    <property type="match status" value="1"/>
</dbReference>
<evidence type="ECO:0000256" key="7">
    <source>
        <dbReference type="SAM" id="Phobius"/>
    </source>
</evidence>
<evidence type="ECO:0000256" key="5">
    <source>
        <dbReference type="ARBA" id="ARBA00022989"/>
    </source>
</evidence>
<sequence length="345" mass="38417">MARRLPARSLFSLPLKTRFALLSLVVSVVLVAVKFYAWLLTRSQAVLTDALESIINVVASGFALYSIYLAGLPKDENHPYGHGKIEYLSVGFEGGLILMAGVYIFYTALQTMLHPHALARPDWGMALLAFTALVNLGTGYLLIQAGRKHHSPTLVGDGQHLYLDAVSTFVSCAALLLVVFTGNVIFDSAAALVLGVFIVVNGYRMVRRSVSGLMDETDSTTVQHVVAELQEHRQPAWIDVHNLRVVRYGANLHIDCHVTMPYYFSLEQTHAEVHNIEVLVDQEFEVQVEMFVHADPCTFAACSHCRMPDCPVRQHPFAQEIPWTLANVVKNERHHLTEEPQMQDG</sequence>
<comment type="similarity">
    <text evidence="2">Belongs to the cation diffusion facilitator (CDF) transporter (TC 2.A.4) family.</text>
</comment>
<feature type="domain" description="Cation efflux protein transmembrane" evidence="8">
    <location>
        <begin position="21"/>
        <end position="214"/>
    </location>
</feature>
<dbReference type="Pfam" id="PF16916">
    <property type="entry name" value="ZT_dimer"/>
    <property type="match status" value="1"/>
</dbReference>
<evidence type="ECO:0000256" key="3">
    <source>
        <dbReference type="ARBA" id="ARBA00022448"/>
    </source>
</evidence>
<keyword evidence="5 7" id="KW-1133">Transmembrane helix</keyword>
<feature type="transmembrane region" description="Helical" evidence="7">
    <location>
        <begin position="188"/>
        <end position="206"/>
    </location>
</feature>
<feature type="transmembrane region" description="Helical" evidence="7">
    <location>
        <begin position="163"/>
        <end position="182"/>
    </location>
</feature>
<dbReference type="RefSeq" id="WP_188555939.1">
    <property type="nucleotide sequence ID" value="NZ_BMGS01000001.1"/>
</dbReference>
<evidence type="ECO:0000259" key="8">
    <source>
        <dbReference type="Pfam" id="PF01545"/>
    </source>
</evidence>
<dbReference type="InterPro" id="IPR027470">
    <property type="entry name" value="Cation_efflux_CTD"/>
</dbReference>
<dbReference type="PANTHER" id="PTHR43840">
    <property type="entry name" value="MITOCHONDRIAL METAL TRANSPORTER 1-RELATED"/>
    <property type="match status" value="1"/>
</dbReference>
<evidence type="ECO:0000313" key="11">
    <source>
        <dbReference type="Proteomes" id="UP000601361"/>
    </source>
</evidence>
<accession>A0ABQ1WFS1</accession>
<evidence type="ECO:0000313" key="10">
    <source>
        <dbReference type="EMBL" id="GGG28677.1"/>
    </source>
</evidence>
<dbReference type="Gene3D" id="3.30.70.1350">
    <property type="entry name" value="Cation efflux protein, cytoplasmic domain"/>
    <property type="match status" value="1"/>
</dbReference>
<keyword evidence="4 7" id="KW-0812">Transmembrane</keyword>
<comment type="caution">
    <text evidence="10">The sequence shown here is derived from an EMBL/GenBank/DDBJ whole genome shotgun (WGS) entry which is preliminary data.</text>
</comment>
<proteinExistence type="inferred from homology"/>
<evidence type="ECO:0000256" key="4">
    <source>
        <dbReference type="ARBA" id="ARBA00022692"/>
    </source>
</evidence>
<keyword evidence="11" id="KW-1185">Reference proteome</keyword>
<feature type="transmembrane region" description="Helical" evidence="7">
    <location>
        <begin position="85"/>
        <end position="106"/>
    </location>
</feature>
<evidence type="ECO:0000256" key="2">
    <source>
        <dbReference type="ARBA" id="ARBA00008114"/>
    </source>
</evidence>
<dbReference type="InterPro" id="IPR027469">
    <property type="entry name" value="Cation_efflux_TMD_sf"/>
</dbReference>
<dbReference type="PANTHER" id="PTHR43840:SF15">
    <property type="entry name" value="MITOCHONDRIAL METAL TRANSPORTER 1-RELATED"/>
    <property type="match status" value="1"/>
</dbReference>
<dbReference type="InterPro" id="IPR050291">
    <property type="entry name" value="CDF_Transporter"/>
</dbReference>
<dbReference type="InterPro" id="IPR058533">
    <property type="entry name" value="Cation_efflux_TM"/>
</dbReference>